<protein>
    <recommendedName>
        <fullName evidence="9">DUF862-domain-containing protein</fullName>
    </recommendedName>
</protein>
<dbReference type="Proteomes" id="UP001556367">
    <property type="component" value="Unassembled WGS sequence"/>
</dbReference>
<reference evidence="8" key="1">
    <citation type="submission" date="2024-06" db="EMBL/GenBank/DDBJ databases">
        <title>Multi-omics analyses provide insights into the biosynthesis of the anticancer antibiotic pleurotin in Hohenbuehelia grisea.</title>
        <authorList>
            <person name="Weaver J.A."/>
            <person name="Alberti F."/>
        </authorList>
    </citation>
    <scope>NUCLEOTIDE SEQUENCE [LARGE SCALE GENOMIC DNA]</scope>
    <source>
        <strain evidence="8">T-177</strain>
    </source>
</reference>
<gene>
    <name evidence="7" type="ORF">HGRIS_006342</name>
</gene>
<dbReference type="PROSITE" id="PS51352">
    <property type="entry name" value="THIOREDOXIN_2"/>
    <property type="match status" value="1"/>
</dbReference>
<evidence type="ECO:0000256" key="2">
    <source>
        <dbReference type="ARBA" id="ARBA00022670"/>
    </source>
</evidence>
<dbReference type="Pfam" id="PF08324">
    <property type="entry name" value="PUL"/>
    <property type="match status" value="1"/>
</dbReference>
<proteinExistence type="inferred from homology"/>
<organism evidence="7 8">
    <name type="scientific">Hohenbuehelia grisea</name>
    <dbReference type="NCBI Taxonomy" id="104357"/>
    <lineage>
        <taxon>Eukaryota</taxon>
        <taxon>Fungi</taxon>
        <taxon>Dikarya</taxon>
        <taxon>Basidiomycota</taxon>
        <taxon>Agaricomycotina</taxon>
        <taxon>Agaricomycetes</taxon>
        <taxon>Agaricomycetidae</taxon>
        <taxon>Agaricales</taxon>
        <taxon>Pleurotineae</taxon>
        <taxon>Pleurotaceae</taxon>
        <taxon>Hohenbuehelia</taxon>
    </lineage>
</organism>
<accession>A0ABR3K2J8</accession>
<dbReference type="Gene3D" id="3.40.30.10">
    <property type="entry name" value="Glutaredoxin"/>
    <property type="match status" value="1"/>
</dbReference>
<feature type="domain" description="PUL" evidence="5">
    <location>
        <begin position="330"/>
        <end position="588"/>
    </location>
</feature>
<keyword evidence="2" id="KW-0645">Protease</keyword>
<feature type="domain" description="Thioredoxin" evidence="4">
    <location>
        <begin position="152"/>
        <end position="313"/>
    </location>
</feature>
<keyword evidence="3" id="KW-0378">Hydrolase</keyword>
<sequence length="588" mass="62959">MTSPVKLYVYDLSNGLAKQLSQQLTGRQIDGIWHTSVVVFGKEVFYGQGINITAPGRSHHGSPLQVLDMGETSLDEGTFNEYLDEMRDHYTADKYHLLEFNCNSFTNDCIGFLTGGSIPGYIKDLPTDFLSTPFGAALRPTIDAMYRRPTPGPIPSQAPAAASPDLASSLLQAVAARAQSDISTVSPGAGLGATQTLAAPIHPSTNPASFNSLLKSHRAVVAFFTSATCPPCRMIEPTFERLAEEKGLTSSGHGRGAAFTKIDLGVGMSGSIAQEWGVRATPTFIFYLDGKKTSEMKGADTNELRTQVDLLLFQAFPPHPHTSISTPAIKAISLDPILFTQVPPLDTVLNKQNSFIDACTPWSAGESQAQAKVVLTSKVVPFLKARFAANKSATTDPVAKANSATLVSWAQTTSTLTQVLPVESIFPLVDMWRLAVLDQDVGQFLATLASSAKEQHPIFAFTAKAQAALNDGSAAAKSRGYILTVLRLLANAFCSKSLALLLLSDGLRGGMTSVAVASLLHQDASVRTAAASLAFNAAAYLQKERVQKVQSGSLLDGESENEDWEVEMVSAIVEALDREKENEEVGMW</sequence>
<feature type="domain" description="PPPDE" evidence="6">
    <location>
        <begin position="3"/>
        <end position="143"/>
    </location>
</feature>
<comment type="caution">
    <text evidence="7">The sequence shown here is derived from an EMBL/GenBank/DDBJ whole genome shotgun (WGS) entry which is preliminary data.</text>
</comment>
<evidence type="ECO:0000259" key="6">
    <source>
        <dbReference type="PROSITE" id="PS51858"/>
    </source>
</evidence>
<evidence type="ECO:0000259" key="5">
    <source>
        <dbReference type="PROSITE" id="PS51396"/>
    </source>
</evidence>
<dbReference type="PROSITE" id="PS51396">
    <property type="entry name" value="PUL"/>
    <property type="match status" value="1"/>
</dbReference>
<keyword evidence="8" id="KW-1185">Reference proteome</keyword>
<dbReference type="PROSITE" id="PS51858">
    <property type="entry name" value="PPPDE"/>
    <property type="match status" value="1"/>
</dbReference>
<dbReference type="PROSITE" id="PS00194">
    <property type="entry name" value="THIOREDOXIN_1"/>
    <property type="match status" value="1"/>
</dbReference>
<evidence type="ECO:0000256" key="3">
    <source>
        <dbReference type="ARBA" id="ARBA00022801"/>
    </source>
</evidence>
<evidence type="ECO:0008006" key="9">
    <source>
        <dbReference type="Google" id="ProtNLM"/>
    </source>
</evidence>
<dbReference type="PANTHER" id="PTHR12378">
    <property type="entry name" value="DESUMOYLATING ISOPEPTIDASE"/>
    <property type="match status" value="1"/>
</dbReference>
<evidence type="ECO:0000256" key="1">
    <source>
        <dbReference type="ARBA" id="ARBA00008140"/>
    </source>
</evidence>
<dbReference type="Gene3D" id="1.25.10.10">
    <property type="entry name" value="Leucine-rich Repeat Variant"/>
    <property type="match status" value="1"/>
</dbReference>
<dbReference type="Gene3D" id="3.90.1720.30">
    <property type="entry name" value="PPPDE domains"/>
    <property type="match status" value="1"/>
</dbReference>
<dbReference type="EMBL" id="JASNQZ010000001">
    <property type="protein sequence ID" value="KAL0961391.1"/>
    <property type="molecule type" value="Genomic_DNA"/>
</dbReference>
<evidence type="ECO:0000259" key="4">
    <source>
        <dbReference type="PROSITE" id="PS51352"/>
    </source>
</evidence>
<dbReference type="InterPro" id="IPR013535">
    <property type="entry name" value="PUL_dom"/>
</dbReference>
<dbReference type="CDD" id="cd02947">
    <property type="entry name" value="TRX_family"/>
    <property type="match status" value="1"/>
</dbReference>
<dbReference type="InterPro" id="IPR036249">
    <property type="entry name" value="Thioredoxin-like_sf"/>
</dbReference>
<dbReference type="PANTHER" id="PTHR12378:SF7">
    <property type="entry name" value="DESUMOYLATING ISOPEPTIDASE 1"/>
    <property type="match status" value="1"/>
</dbReference>
<evidence type="ECO:0000313" key="8">
    <source>
        <dbReference type="Proteomes" id="UP001556367"/>
    </source>
</evidence>
<dbReference type="InterPro" id="IPR011989">
    <property type="entry name" value="ARM-like"/>
</dbReference>
<comment type="similarity">
    <text evidence="1">Belongs to the DeSI family.</text>
</comment>
<evidence type="ECO:0000313" key="7">
    <source>
        <dbReference type="EMBL" id="KAL0961391.1"/>
    </source>
</evidence>
<name>A0ABR3K2J8_9AGAR</name>
<dbReference type="Pfam" id="PF05903">
    <property type="entry name" value="Peptidase_C97"/>
    <property type="match status" value="1"/>
</dbReference>
<dbReference type="Pfam" id="PF00085">
    <property type="entry name" value="Thioredoxin"/>
    <property type="match status" value="1"/>
</dbReference>
<dbReference type="InterPro" id="IPR017937">
    <property type="entry name" value="Thioredoxin_CS"/>
</dbReference>
<dbReference type="SMART" id="SM01179">
    <property type="entry name" value="DUF862"/>
    <property type="match status" value="1"/>
</dbReference>
<dbReference type="InterPro" id="IPR013766">
    <property type="entry name" value="Thioredoxin_domain"/>
</dbReference>
<dbReference type="SUPFAM" id="SSF52833">
    <property type="entry name" value="Thioredoxin-like"/>
    <property type="match status" value="1"/>
</dbReference>
<dbReference type="InterPro" id="IPR008580">
    <property type="entry name" value="PPPDE_dom"/>
</dbReference>
<dbReference type="InterPro" id="IPR042266">
    <property type="entry name" value="PPPDE_sf"/>
</dbReference>